<dbReference type="CDD" id="cd05466">
    <property type="entry name" value="PBP2_LTTR_substrate"/>
    <property type="match status" value="1"/>
</dbReference>
<keyword evidence="7" id="KW-1185">Reference proteome</keyword>
<evidence type="ECO:0000256" key="3">
    <source>
        <dbReference type="ARBA" id="ARBA00023125"/>
    </source>
</evidence>
<dbReference type="InterPro" id="IPR000847">
    <property type="entry name" value="LysR_HTH_N"/>
</dbReference>
<evidence type="ECO:0000313" key="6">
    <source>
        <dbReference type="EMBL" id="KGR78627.1"/>
    </source>
</evidence>
<dbReference type="eggNOG" id="COG0583">
    <property type="taxonomic scope" value="Bacteria"/>
</dbReference>
<dbReference type="GO" id="GO:0003700">
    <property type="term" value="F:DNA-binding transcription factor activity"/>
    <property type="evidence" value="ECO:0007669"/>
    <property type="project" value="InterPro"/>
</dbReference>
<organism evidence="6 7">
    <name type="scientific">Ureibacillus sinduriensis BLB-1 = JCM 15800</name>
    <dbReference type="NCBI Taxonomy" id="1384057"/>
    <lineage>
        <taxon>Bacteria</taxon>
        <taxon>Bacillati</taxon>
        <taxon>Bacillota</taxon>
        <taxon>Bacilli</taxon>
        <taxon>Bacillales</taxon>
        <taxon>Caryophanaceae</taxon>
        <taxon>Ureibacillus</taxon>
    </lineage>
</organism>
<dbReference type="AlphaFoldDB" id="A0A0A3IUW7"/>
<dbReference type="GO" id="GO:0000976">
    <property type="term" value="F:transcription cis-regulatory region binding"/>
    <property type="evidence" value="ECO:0007669"/>
    <property type="project" value="TreeGrafter"/>
</dbReference>
<dbReference type="Pfam" id="PF00126">
    <property type="entry name" value="HTH_1"/>
    <property type="match status" value="1"/>
</dbReference>
<evidence type="ECO:0000256" key="2">
    <source>
        <dbReference type="ARBA" id="ARBA00023015"/>
    </source>
</evidence>
<protein>
    <submittedName>
        <fullName evidence="6">LysR family transcriptional regulator</fullName>
    </submittedName>
</protein>
<dbReference type="Gene3D" id="3.40.190.290">
    <property type="match status" value="1"/>
</dbReference>
<comment type="caution">
    <text evidence="6">The sequence shown here is derived from an EMBL/GenBank/DDBJ whole genome shotgun (WGS) entry which is preliminary data.</text>
</comment>
<dbReference type="InterPro" id="IPR005119">
    <property type="entry name" value="LysR_subst-bd"/>
</dbReference>
<name>A0A0A3IUW7_9BACL</name>
<dbReference type="SUPFAM" id="SSF46785">
    <property type="entry name" value="Winged helix' DNA-binding domain"/>
    <property type="match status" value="1"/>
</dbReference>
<sequence length="301" mass="34176">MNFEQLEYIKEVVETKSMSIAAKNLHVTQSAISQSISLLEKEFGIQLFKRSRNGTIPTDEGKSIIAKVLEVLKKTEELKEEIQALTTSYNGELKIATVPSIFMTYLPKTLSKFKKDFPQIKVTIIEMDNPEVMEEVTHNKVDLGLVALFNTVEQRFPEHITFHSLHSQGTFNVIVPKDSVLAFSKELELADIRDYPFVIYGKNFYNNLIEDFEKQYGSLNIIFKSTNSEVIKKSVSEGVGISLFSSLMLVDDPYIESGRIVSIPLSGSPLNFNLSFGGIYSKSRSQARLIKKFLEYFELEK</sequence>
<reference evidence="6 7" key="1">
    <citation type="submission" date="2014-02" db="EMBL/GenBank/DDBJ databases">
        <title>Draft genome sequence of Lysinibacillus sinduriensis JCM 15800.</title>
        <authorList>
            <person name="Zhang F."/>
            <person name="Wang G."/>
            <person name="Zhang L."/>
        </authorList>
    </citation>
    <scope>NUCLEOTIDE SEQUENCE [LARGE SCALE GENOMIC DNA]</scope>
    <source>
        <strain evidence="6 7">JCM 15800</strain>
    </source>
</reference>
<dbReference type="PROSITE" id="PS50931">
    <property type="entry name" value="HTH_LYSR"/>
    <property type="match status" value="1"/>
</dbReference>
<evidence type="ECO:0000256" key="1">
    <source>
        <dbReference type="ARBA" id="ARBA00009437"/>
    </source>
</evidence>
<evidence type="ECO:0000259" key="5">
    <source>
        <dbReference type="PROSITE" id="PS50931"/>
    </source>
</evidence>
<dbReference type="Proteomes" id="UP000030408">
    <property type="component" value="Unassembled WGS sequence"/>
</dbReference>
<dbReference type="OrthoDB" id="9803735at2"/>
<accession>A0A0A3IUW7</accession>
<dbReference type="PRINTS" id="PR00039">
    <property type="entry name" value="HTHLYSR"/>
</dbReference>
<dbReference type="STRING" id="1384057.CD33_01180"/>
<dbReference type="InterPro" id="IPR036390">
    <property type="entry name" value="WH_DNA-bd_sf"/>
</dbReference>
<keyword evidence="2" id="KW-0805">Transcription regulation</keyword>
<gene>
    <name evidence="6" type="ORF">CD33_01180</name>
</gene>
<dbReference type="Pfam" id="PF03466">
    <property type="entry name" value="LysR_substrate"/>
    <property type="match status" value="1"/>
</dbReference>
<dbReference type="PANTHER" id="PTHR30126:SF40">
    <property type="entry name" value="HTH-TYPE TRANSCRIPTIONAL REGULATOR GLTR"/>
    <property type="match status" value="1"/>
</dbReference>
<dbReference type="FunFam" id="1.10.10.10:FF:000001">
    <property type="entry name" value="LysR family transcriptional regulator"/>
    <property type="match status" value="1"/>
</dbReference>
<comment type="similarity">
    <text evidence="1">Belongs to the LysR transcriptional regulatory family.</text>
</comment>
<keyword evidence="3" id="KW-0238">DNA-binding</keyword>
<dbReference type="SUPFAM" id="SSF53850">
    <property type="entry name" value="Periplasmic binding protein-like II"/>
    <property type="match status" value="1"/>
</dbReference>
<dbReference type="EMBL" id="JPVO01000030">
    <property type="protein sequence ID" value="KGR78627.1"/>
    <property type="molecule type" value="Genomic_DNA"/>
</dbReference>
<dbReference type="Gene3D" id="1.10.10.10">
    <property type="entry name" value="Winged helix-like DNA-binding domain superfamily/Winged helix DNA-binding domain"/>
    <property type="match status" value="1"/>
</dbReference>
<dbReference type="PANTHER" id="PTHR30126">
    <property type="entry name" value="HTH-TYPE TRANSCRIPTIONAL REGULATOR"/>
    <property type="match status" value="1"/>
</dbReference>
<evidence type="ECO:0000256" key="4">
    <source>
        <dbReference type="ARBA" id="ARBA00023163"/>
    </source>
</evidence>
<proteinExistence type="inferred from homology"/>
<dbReference type="RefSeq" id="WP_036197334.1">
    <property type="nucleotide sequence ID" value="NZ_AVCY01000026.1"/>
</dbReference>
<feature type="domain" description="HTH lysR-type" evidence="5">
    <location>
        <begin position="1"/>
        <end position="58"/>
    </location>
</feature>
<evidence type="ECO:0000313" key="7">
    <source>
        <dbReference type="Proteomes" id="UP000030408"/>
    </source>
</evidence>
<keyword evidence="4" id="KW-0804">Transcription</keyword>
<dbReference type="InterPro" id="IPR036388">
    <property type="entry name" value="WH-like_DNA-bd_sf"/>
</dbReference>